<keyword evidence="1" id="KW-0472">Membrane</keyword>
<reference evidence="2 3" key="1">
    <citation type="submission" date="2019-02" db="EMBL/GenBank/DDBJ databases">
        <title>Paenibacillus sp. nov., isolated from surface-sterilized tissue of Thalictrum simplex L.</title>
        <authorList>
            <person name="Tuo L."/>
        </authorList>
    </citation>
    <scope>NUCLEOTIDE SEQUENCE [LARGE SCALE GENOMIC DNA]</scope>
    <source>
        <strain evidence="2 3">N2SHLJ1</strain>
    </source>
</reference>
<evidence type="ECO:0000313" key="3">
    <source>
        <dbReference type="Proteomes" id="UP000293142"/>
    </source>
</evidence>
<dbReference type="EMBL" id="SIRE01000014">
    <property type="protein sequence ID" value="TBL76268.1"/>
    <property type="molecule type" value="Genomic_DNA"/>
</dbReference>
<dbReference type="RefSeq" id="WP_131015174.1">
    <property type="nucleotide sequence ID" value="NZ_SIRE01000014.1"/>
</dbReference>
<dbReference type="OrthoDB" id="245523at2"/>
<keyword evidence="1" id="KW-0812">Transmembrane</keyword>
<keyword evidence="2" id="KW-0378">Hydrolase</keyword>
<dbReference type="GO" id="GO:0016787">
    <property type="term" value="F:hydrolase activity"/>
    <property type="evidence" value="ECO:0007669"/>
    <property type="project" value="UniProtKB-KW"/>
</dbReference>
<comment type="caution">
    <text evidence="2">The sequence shown here is derived from an EMBL/GenBank/DDBJ whole genome shotgun (WGS) entry which is preliminary data.</text>
</comment>
<gene>
    <name evidence="2" type="ORF">EYB31_19920</name>
</gene>
<feature type="transmembrane region" description="Helical" evidence="1">
    <location>
        <begin position="164"/>
        <end position="183"/>
    </location>
</feature>
<evidence type="ECO:0000256" key="1">
    <source>
        <dbReference type="SAM" id="Phobius"/>
    </source>
</evidence>
<keyword evidence="1" id="KW-1133">Transmembrane helix</keyword>
<dbReference type="PANTHER" id="PTHR40031:SF1">
    <property type="entry name" value="MEMBRANE-BOUND METAL-DEPENDENT HYDROLASE"/>
    <property type="match status" value="1"/>
</dbReference>
<evidence type="ECO:0000313" key="2">
    <source>
        <dbReference type="EMBL" id="TBL76268.1"/>
    </source>
</evidence>
<proteinExistence type="predicted"/>
<dbReference type="PANTHER" id="PTHR40031">
    <property type="entry name" value="HYPOTHETICAL MEMBRANE SPANNING PROTEIN"/>
    <property type="match status" value="1"/>
</dbReference>
<protein>
    <submittedName>
        <fullName evidence="2">Metal-dependent hydrolase</fullName>
    </submittedName>
</protein>
<dbReference type="InterPro" id="IPR053170">
    <property type="entry name" value="Transcription_regulator"/>
</dbReference>
<dbReference type="Pfam" id="PF04307">
    <property type="entry name" value="YdjM"/>
    <property type="match status" value="1"/>
</dbReference>
<feature type="transmembrane region" description="Helical" evidence="1">
    <location>
        <begin position="93"/>
        <end position="110"/>
    </location>
</feature>
<name>A0A4Q9DPM9_9BACL</name>
<dbReference type="InterPro" id="IPR007404">
    <property type="entry name" value="YdjM-like"/>
</dbReference>
<dbReference type="Proteomes" id="UP000293142">
    <property type="component" value="Unassembled WGS sequence"/>
</dbReference>
<keyword evidence="3" id="KW-1185">Reference proteome</keyword>
<accession>A0A4Q9DPM9</accession>
<feature type="transmembrane region" description="Helical" evidence="1">
    <location>
        <begin position="64"/>
        <end position="86"/>
    </location>
</feature>
<organism evidence="2 3">
    <name type="scientific">Paenibacillus thalictri</name>
    <dbReference type="NCBI Taxonomy" id="2527873"/>
    <lineage>
        <taxon>Bacteria</taxon>
        <taxon>Bacillati</taxon>
        <taxon>Bacillota</taxon>
        <taxon>Bacilli</taxon>
        <taxon>Bacillales</taxon>
        <taxon>Paenibacillaceae</taxon>
        <taxon>Paenibacillus</taxon>
    </lineage>
</organism>
<feature type="transmembrane region" description="Helical" evidence="1">
    <location>
        <begin position="130"/>
        <end position="152"/>
    </location>
</feature>
<dbReference type="AlphaFoldDB" id="A0A4Q9DPM9"/>
<sequence>MDTVTHTLFGLTLYGALNKTGLSPALKKSLFLTAVIGSNIPDIDVVAGFTETGKIMQQMWHRGITHSVFMVPVWALLLSLVCFALWKRKDRRIFWLGVTSVLIHDTSDMLNTWGTGFFEPISHYRVSFGALPIVDVVLWAVIAFGWLGVWLVRRFKSHSILRAAWTVMAIYAALQLIQVATIYSRAMGEYIRLEVSAGFVPGQFQVFGLLNGRVDIMDANVWSQPRLRESLASDDTADLKPLFKQNPRALTLYTWSPFVVVVNNDKELGIYDPRFYKNGSSFLHESIKK</sequence>